<dbReference type="PANTHER" id="PTHR12300:SF161">
    <property type="entry name" value="RECEPTOR EXPRESSION-ENHANCING PROTEIN"/>
    <property type="match status" value="1"/>
</dbReference>
<dbReference type="EMBL" id="JADGIZ020000032">
    <property type="protein sequence ID" value="KAL2914594.1"/>
    <property type="molecule type" value="Genomic_DNA"/>
</dbReference>
<name>A0ABR4N547_9FUNG</name>
<evidence type="ECO:0000256" key="3">
    <source>
        <dbReference type="ARBA" id="ARBA00022692"/>
    </source>
</evidence>
<evidence type="ECO:0000256" key="5">
    <source>
        <dbReference type="ARBA" id="ARBA00023136"/>
    </source>
</evidence>
<evidence type="ECO:0000256" key="2">
    <source>
        <dbReference type="ARBA" id="ARBA00008573"/>
    </source>
</evidence>
<evidence type="ECO:0000313" key="7">
    <source>
        <dbReference type="EMBL" id="KAL2914594.1"/>
    </source>
</evidence>
<comment type="similarity">
    <text evidence="2 6">Belongs to the DP1 family.</text>
</comment>
<comment type="caution">
    <text evidence="6">Lacks conserved residue(s) required for the propagation of feature annotation.</text>
</comment>
<accession>A0ABR4N547</accession>
<keyword evidence="4 6" id="KW-1133">Transmembrane helix</keyword>
<protein>
    <recommendedName>
        <fullName evidence="6">Protein YOP1</fullName>
    </recommendedName>
</protein>
<dbReference type="InterPro" id="IPR004345">
    <property type="entry name" value="TB2_DP1_HVA22"/>
</dbReference>
<dbReference type="Pfam" id="PF03134">
    <property type="entry name" value="TB2_DP1_HVA22"/>
    <property type="match status" value="1"/>
</dbReference>
<dbReference type="PANTHER" id="PTHR12300">
    <property type="entry name" value="HVA22-LIKE PROTEINS"/>
    <property type="match status" value="1"/>
</dbReference>
<feature type="transmembrane region" description="Helical" evidence="6">
    <location>
        <begin position="50"/>
        <end position="69"/>
    </location>
</feature>
<keyword evidence="8" id="KW-1185">Reference proteome</keyword>
<organism evidence="7 8">
    <name type="scientific">Polyrhizophydium stewartii</name>
    <dbReference type="NCBI Taxonomy" id="2732419"/>
    <lineage>
        <taxon>Eukaryota</taxon>
        <taxon>Fungi</taxon>
        <taxon>Fungi incertae sedis</taxon>
        <taxon>Chytridiomycota</taxon>
        <taxon>Chytridiomycota incertae sedis</taxon>
        <taxon>Chytridiomycetes</taxon>
        <taxon>Rhizophydiales</taxon>
        <taxon>Rhizophydiales incertae sedis</taxon>
        <taxon>Polyrhizophydium</taxon>
    </lineage>
</organism>
<evidence type="ECO:0000256" key="4">
    <source>
        <dbReference type="ARBA" id="ARBA00022989"/>
    </source>
</evidence>
<evidence type="ECO:0000313" key="8">
    <source>
        <dbReference type="Proteomes" id="UP001527925"/>
    </source>
</evidence>
<evidence type="ECO:0000256" key="6">
    <source>
        <dbReference type="RuleBase" id="RU362006"/>
    </source>
</evidence>
<keyword evidence="3 6" id="KW-0812">Transmembrane</keyword>
<feature type="transmembrane region" description="Helical" evidence="6">
    <location>
        <begin position="115"/>
        <end position="136"/>
    </location>
</feature>
<keyword evidence="5 6" id="KW-0472">Membrane</keyword>
<evidence type="ECO:0000256" key="1">
    <source>
        <dbReference type="ARBA" id="ARBA00004141"/>
    </source>
</evidence>
<proteinExistence type="inferred from homology"/>
<gene>
    <name evidence="7" type="primary">YOP1</name>
    <name evidence="7" type="ORF">HK105_205945</name>
</gene>
<reference evidence="7 8" key="1">
    <citation type="submission" date="2023-09" db="EMBL/GenBank/DDBJ databases">
        <title>Pangenome analysis of Batrachochytrium dendrobatidis and related Chytrids.</title>
        <authorList>
            <person name="Yacoub M.N."/>
            <person name="Stajich J.E."/>
            <person name="James T.Y."/>
        </authorList>
    </citation>
    <scope>NUCLEOTIDE SEQUENCE [LARGE SCALE GENOMIC DNA]</scope>
    <source>
        <strain evidence="7 8">JEL0888</strain>
    </source>
</reference>
<sequence>MDGAAPAPTPQAVKAIPEQFAVYHAKFNNELSKIPALVQIEKTTRIPKTYLVAAVGSVLAILIFLNIWGDLLTDLLGFLYPAYASFKAIESRGTEDDVQWCVFGFLNIAEFFSDILLYWLPLYYTMKALLVLWLALPQFKGSVIVYKSILRPYLVAEQAKIDNVSDKIKQKVDETVSEVQKEFKQE</sequence>
<dbReference type="Proteomes" id="UP001527925">
    <property type="component" value="Unassembled WGS sequence"/>
</dbReference>
<comment type="subcellular location">
    <subcellularLocation>
        <location evidence="1 6">Membrane</location>
        <topology evidence="1 6">Multi-pass membrane protein</topology>
    </subcellularLocation>
</comment>
<comment type="caution">
    <text evidence="7">The sequence shown here is derived from an EMBL/GenBank/DDBJ whole genome shotgun (WGS) entry which is preliminary data.</text>
</comment>